<dbReference type="EMBL" id="CADCTR010002982">
    <property type="protein sequence ID" value="CAA9376931.1"/>
    <property type="molecule type" value="Genomic_DNA"/>
</dbReference>
<protein>
    <submittedName>
        <fullName evidence="1">Uncharacterized protein</fullName>
    </submittedName>
</protein>
<dbReference type="Gene3D" id="3.40.50.450">
    <property type="match status" value="1"/>
</dbReference>
<dbReference type="AlphaFoldDB" id="A0A6J4N484"/>
<name>A0A6J4N484_9CHLR</name>
<reference evidence="1" key="1">
    <citation type="submission" date="2020-02" db="EMBL/GenBank/DDBJ databases">
        <authorList>
            <person name="Meier V. D."/>
        </authorList>
    </citation>
    <scope>NUCLEOTIDE SEQUENCE</scope>
    <source>
        <strain evidence="1">AVDCRST_MAG93</strain>
    </source>
</reference>
<sequence>MFLRCYHESVGANGVSRVFVAYPSEPARLKSTIGNAVTELTRERFKLQITPWEEMDIPGRFIHDEVMEHIDEAEFVVADITRLNFNVTFEVGYALGRSKRVVLTMNESLSPPTREITQLGIYDNLGHAKYENARGLAQIIRYVEDVEPLRFPVDDIDHSAPIYVLDTLFKTDASVRITSKIKKARIRYRSFDPREQPRLSALETYRNVKRSIAVIVNLLPSDATDHRLNNLRAAFLMGISYGLDKDLLAFQEGAEPVPLDYRELVATYRYPRDVDGYINELAPRVVEGLQTIEGRSTTQLQGLLANMDLGATAAENEVETLRDYYVATHEFGQVTNGAARLAVGRKGSGKSALFFQATDKLSSNKPRIVLDLKPEGHQLARFKTLVLKLLESAVQEHAIVAFWEYILLLEICNKILEKDRQVHLRNHNLTERYQDLRQLYTPELLAEGGDFSERLLRLINRIGDTFRAQYGTDGKVYLSPDQVTGLIYGHDIQELRKQLAEYLLYKDDVYVLIDNIDKGWPTRGVEAIDILILRSLLEATRK</sequence>
<proteinExistence type="predicted"/>
<dbReference type="SUPFAM" id="SSF52309">
    <property type="entry name" value="N-(deoxy)ribosyltransferase-like"/>
    <property type="match status" value="1"/>
</dbReference>
<dbReference type="NCBIfam" id="NF047389">
    <property type="entry name" value="ATPase_Sll1717"/>
    <property type="match status" value="1"/>
</dbReference>
<organism evidence="1">
    <name type="scientific">uncultured Chloroflexia bacterium</name>
    <dbReference type="NCBI Taxonomy" id="1672391"/>
    <lineage>
        <taxon>Bacteria</taxon>
        <taxon>Bacillati</taxon>
        <taxon>Chloroflexota</taxon>
        <taxon>Chloroflexia</taxon>
        <taxon>environmental samples</taxon>
    </lineage>
</organism>
<evidence type="ECO:0000313" key="1">
    <source>
        <dbReference type="EMBL" id="CAA9376931.1"/>
    </source>
</evidence>
<feature type="non-terminal residue" evidence="1">
    <location>
        <position position="542"/>
    </location>
</feature>
<gene>
    <name evidence="1" type="ORF">AVDCRST_MAG93-8893</name>
</gene>
<dbReference type="InterPro" id="IPR059206">
    <property type="entry name" value="Sll1717-like"/>
</dbReference>
<accession>A0A6J4N484</accession>